<reference evidence="2 3" key="1">
    <citation type="journal article" date="2024" name="Science">
        <title>Giant polyketide synthase enzymes in the biosynthesis of giant marine polyether toxins.</title>
        <authorList>
            <person name="Fallon T.R."/>
            <person name="Shende V.V."/>
            <person name="Wierzbicki I.H."/>
            <person name="Pendleton A.L."/>
            <person name="Watervoot N.F."/>
            <person name="Auber R.P."/>
            <person name="Gonzalez D.J."/>
            <person name="Wisecaver J.H."/>
            <person name="Moore B.S."/>
        </authorList>
    </citation>
    <scope>NUCLEOTIDE SEQUENCE [LARGE SCALE GENOMIC DNA]</scope>
    <source>
        <strain evidence="2 3">12B1</strain>
    </source>
</reference>
<organism evidence="2 3">
    <name type="scientific">Prymnesium parvum</name>
    <name type="common">Toxic golden alga</name>
    <dbReference type="NCBI Taxonomy" id="97485"/>
    <lineage>
        <taxon>Eukaryota</taxon>
        <taxon>Haptista</taxon>
        <taxon>Haptophyta</taxon>
        <taxon>Prymnesiophyceae</taxon>
        <taxon>Prymnesiales</taxon>
        <taxon>Prymnesiaceae</taxon>
        <taxon>Prymnesium</taxon>
    </lineage>
</organism>
<evidence type="ECO:0000313" key="2">
    <source>
        <dbReference type="EMBL" id="KAL1496042.1"/>
    </source>
</evidence>
<evidence type="ECO:0000256" key="1">
    <source>
        <dbReference type="SAM" id="MobiDB-lite"/>
    </source>
</evidence>
<keyword evidence="3" id="KW-1185">Reference proteome</keyword>
<proteinExistence type="predicted"/>
<feature type="region of interest" description="Disordered" evidence="1">
    <location>
        <begin position="1"/>
        <end position="20"/>
    </location>
</feature>
<comment type="caution">
    <text evidence="2">The sequence shown here is derived from an EMBL/GenBank/DDBJ whole genome shotgun (WGS) entry which is preliminary data.</text>
</comment>
<evidence type="ECO:0000313" key="3">
    <source>
        <dbReference type="Proteomes" id="UP001515480"/>
    </source>
</evidence>
<dbReference type="AlphaFoldDB" id="A0AB34IC50"/>
<dbReference type="EMBL" id="JBGBPQ010000030">
    <property type="protein sequence ID" value="KAL1496042.1"/>
    <property type="molecule type" value="Genomic_DNA"/>
</dbReference>
<dbReference type="Proteomes" id="UP001515480">
    <property type="component" value="Unassembled WGS sequence"/>
</dbReference>
<accession>A0AB34IC50</accession>
<gene>
    <name evidence="2" type="ORF">AB1Y20_014671</name>
</gene>
<sequence>MPRERAPSAPKETASIPLNDYARHSSEDRARLKGDLWLGQFWDADDWARNDVRGVDEPPAAEPDAETLAEAEAVSAEFVRGVIDSCVSEYEADFTAPVRGYYAHSTIAWFMRGRRFRVPACSGLVWA</sequence>
<protein>
    <submittedName>
        <fullName evidence="2">Uncharacterized protein</fullName>
    </submittedName>
</protein>
<name>A0AB34IC50_PRYPA</name>